<dbReference type="GO" id="GO:0003677">
    <property type="term" value="F:DNA binding"/>
    <property type="evidence" value="ECO:0007669"/>
    <property type="project" value="UniProtKB-KW"/>
</dbReference>
<dbReference type="AlphaFoldDB" id="A0A6J0KIK1"/>
<evidence type="ECO:0000256" key="4">
    <source>
        <dbReference type="ARBA" id="ARBA00023242"/>
    </source>
</evidence>
<feature type="domain" description="SHSP" evidence="7">
    <location>
        <begin position="306"/>
        <end position="404"/>
    </location>
</feature>
<sequence length="404" mass="44583">MADTEMQEVAAGTIKCVEEETVPEDKTLALDSDLHLPDANEDVGGHNIVDESAKNISSDGGGPEEKVQMESSAPLTGEPSAVPQVDVESVKKWKTWLLTHSQAKEGDEAGTAEDQAAFIKEVEAYNKEHFLDFKAPKFYGQPLNCLKLWRAVIKLGGYDVVTTSKLWRQVGESFNPPKTCTTVSWTFRIFYEKSLLEYEKYLRQNGELNLPGLPLLPPAGLAKEAISHQGSGSGRARRDAAARAMQGWHSQRLLESGDVTEPIVKDKGLSSTPKQKNLKNIGVQKQKTPTGMDLVLSHETDKQSIAEVIDVGTPADWVKITVRETKDCFEIYALVPGLLREEVRVQSDPAGRLVIAGQPEQLDNPWGITPFKKVVNFPARIDSLRTSAVVSLHGRLFVRVPFEQ</sequence>
<keyword evidence="1" id="KW-0805">Transcription regulation</keyword>
<dbReference type="SUPFAM" id="SSF49764">
    <property type="entry name" value="HSP20-like chaperones"/>
    <property type="match status" value="1"/>
</dbReference>
<dbReference type="GeneID" id="108818406"/>
<reference evidence="9" key="1">
    <citation type="journal article" date="2019" name="Database">
        <title>The radish genome database (RadishGD): an integrated information resource for radish genomics.</title>
        <authorList>
            <person name="Yu H.J."/>
            <person name="Baek S."/>
            <person name="Lee Y.J."/>
            <person name="Cho A."/>
            <person name="Mun J.H."/>
        </authorList>
    </citation>
    <scope>NUCLEOTIDE SEQUENCE [LARGE SCALE GENOMIC DNA]</scope>
    <source>
        <strain evidence="9">cv. WK10039</strain>
    </source>
</reference>
<dbReference type="CDD" id="cd00298">
    <property type="entry name" value="ACD_sHsps_p23-like"/>
    <property type="match status" value="1"/>
</dbReference>
<gene>
    <name evidence="10" type="primary">LOC108818406</name>
</gene>
<dbReference type="Gene3D" id="2.60.40.790">
    <property type="match status" value="1"/>
</dbReference>
<dbReference type="SMART" id="SM01014">
    <property type="entry name" value="ARID"/>
    <property type="match status" value="1"/>
</dbReference>
<dbReference type="InterPro" id="IPR008978">
    <property type="entry name" value="HSP20-like_chaperone"/>
</dbReference>
<dbReference type="PROSITE" id="PS51011">
    <property type="entry name" value="ARID"/>
    <property type="match status" value="1"/>
</dbReference>
<dbReference type="Proteomes" id="UP000504610">
    <property type="component" value="Chromosome 7"/>
</dbReference>
<evidence type="ECO:0000313" key="9">
    <source>
        <dbReference type="Proteomes" id="UP000504610"/>
    </source>
</evidence>
<organism evidence="9 10">
    <name type="scientific">Raphanus sativus</name>
    <name type="common">Radish</name>
    <name type="synonym">Raphanus raphanistrum var. sativus</name>
    <dbReference type="NCBI Taxonomy" id="3726"/>
    <lineage>
        <taxon>Eukaryota</taxon>
        <taxon>Viridiplantae</taxon>
        <taxon>Streptophyta</taxon>
        <taxon>Embryophyta</taxon>
        <taxon>Tracheophyta</taxon>
        <taxon>Spermatophyta</taxon>
        <taxon>Magnoliopsida</taxon>
        <taxon>eudicotyledons</taxon>
        <taxon>Gunneridae</taxon>
        <taxon>Pentapetalae</taxon>
        <taxon>rosids</taxon>
        <taxon>malvids</taxon>
        <taxon>Brassicales</taxon>
        <taxon>Brassicaceae</taxon>
        <taxon>Brassiceae</taxon>
        <taxon>Raphanus</taxon>
    </lineage>
</organism>
<dbReference type="FunFam" id="1.10.150.60:FF:000009">
    <property type="entry name" value="AT-rich interactive domain-containing protein 3"/>
    <property type="match status" value="1"/>
</dbReference>
<proteinExistence type="inferred from homology"/>
<dbReference type="OrthoDB" id="338531at2759"/>
<evidence type="ECO:0000259" key="8">
    <source>
        <dbReference type="PROSITE" id="PS51011"/>
    </source>
</evidence>
<keyword evidence="3" id="KW-0804">Transcription</keyword>
<dbReference type="SMART" id="SM00501">
    <property type="entry name" value="BRIGHT"/>
    <property type="match status" value="1"/>
</dbReference>
<evidence type="ECO:0000313" key="10">
    <source>
        <dbReference type="RefSeq" id="XP_018446874.1"/>
    </source>
</evidence>
<name>A0A6J0KIK1_RAPSA</name>
<evidence type="ECO:0000256" key="5">
    <source>
        <dbReference type="PROSITE-ProRule" id="PRU00285"/>
    </source>
</evidence>
<dbReference type="PANTHER" id="PTHR15348">
    <property type="entry name" value="AT-RICH INTERACTIVE DOMAIN-CONTAINING PROTEIN ARID DOMAIN- CONTAINING PROTEIN DEAD RINGER PROTEIN B-CELL REGULATOR OF IGH TRANSCRIPTION BRIGHT"/>
    <property type="match status" value="1"/>
</dbReference>
<dbReference type="FunFam" id="2.60.40.790:FF:000014">
    <property type="entry name" value="AT-rich interactive domain-containing protein 3"/>
    <property type="match status" value="1"/>
</dbReference>
<dbReference type="InterPro" id="IPR045147">
    <property type="entry name" value="ARI3A/B/C"/>
</dbReference>
<evidence type="ECO:0000256" key="1">
    <source>
        <dbReference type="ARBA" id="ARBA00023015"/>
    </source>
</evidence>
<dbReference type="KEGG" id="rsz:108818406"/>
<protein>
    <submittedName>
        <fullName evidence="10">AT-rich interactive domain-containing protein 5</fullName>
    </submittedName>
</protein>
<dbReference type="InterPro" id="IPR002068">
    <property type="entry name" value="A-crystallin/Hsp20_dom"/>
</dbReference>
<dbReference type="Pfam" id="PF01388">
    <property type="entry name" value="ARID"/>
    <property type="match status" value="1"/>
</dbReference>
<dbReference type="CDD" id="cd16100">
    <property type="entry name" value="ARID"/>
    <property type="match status" value="1"/>
</dbReference>
<dbReference type="RefSeq" id="XP_018446874.1">
    <property type="nucleotide sequence ID" value="XM_018591372.2"/>
</dbReference>
<feature type="domain" description="ARID" evidence="8">
    <location>
        <begin position="112"/>
        <end position="203"/>
    </location>
</feature>
<keyword evidence="2" id="KW-0238">DNA-binding</keyword>
<accession>A0A6J0KIK1</accession>
<comment type="similarity">
    <text evidence="5">Belongs to the small heat shock protein (HSP20) family.</text>
</comment>
<dbReference type="SUPFAM" id="SSF46774">
    <property type="entry name" value="ARID-like"/>
    <property type="match status" value="1"/>
</dbReference>
<dbReference type="GO" id="GO:0006357">
    <property type="term" value="P:regulation of transcription by RNA polymerase II"/>
    <property type="evidence" value="ECO:0007669"/>
    <property type="project" value="InterPro"/>
</dbReference>
<keyword evidence="9" id="KW-1185">Reference proteome</keyword>
<reference evidence="10" key="2">
    <citation type="submission" date="2025-08" db="UniProtKB">
        <authorList>
            <consortium name="RefSeq"/>
        </authorList>
    </citation>
    <scope>IDENTIFICATION</scope>
    <source>
        <tissue evidence="10">Leaf</tissue>
    </source>
</reference>
<dbReference type="GO" id="GO:0005634">
    <property type="term" value="C:nucleus"/>
    <property type="evidence" value="ECO:0007669"/>
    <property type="project" value="TreeGrafter"/>
</dbReference>
<keyword evidence="4" id="KW-0539">Nucleus</keyword>
<evidence type="ECO:0000256" key="6">
    <source>
        <dbReference type="SAM" id="MobiDB-lite"/>
    </source>
</evidence>
<evidence type="ECO:0000256" key="3">
    <source>
        <dbReference type="ARBA" id="ARBA00023163"/>
    </source>
</evidence>
<dbReference type="InterPro" id="IPR001606">
    <property type="entry name" value="ARID_dom"/>
</dbReference>
<evidence type="ECO:0000256" key="2">
    <source>
        <dbReference type="ARBA" id="ARBA00023125"/>
    </source>
</evidence>
<dbReference type="PANTHER" id="PTHR15348:SF17">
    <property type="entry name" value="AT-RICH INTERACTIVE DOMAIN-CONTAINING PROTEIN 5"/>
    <property type="match status" value="1"/>
</dbReference>
<dbReference type="PROSITE" id="PS01031">
    <property type="entry name" value="SHSP"/>
    <property type="match status" value="1"/>
</dbReference>
<evidence type="ECO:0000259" key="7">
    <source>
        <dbReference type="PROSITE" id="PS01031"/>
    </source>
</evidence>
<dbReference type="InterPro" id="IPR036431">
    <property type="entry name" value="ARID_dom_sf"/>
</dbReference>
<feature type="region of interest" description="Disordered" evidence="6">
    <location>
        <begin position="35"/>
        <end position="84"/>
    </location>
</feature>
<dbReference type="Gene3D" id="1.10.150.60">
    <property type="entry name" value="ARID DNA-binding domain"/>
    <property type="match status" value="1"/>
</dbReference>